<accession>A0A1I7HLQ3</accession>
<name>A0A1I7HLQ3_9GAMM</name>
<reference evidence="2" key="1">
    <citation type="submission" date="2016-10" db="EMBL/GenBank/DDBJ databases">
        <authorList>
            <person name="Varghese N."/>
            <person name="Submissions S."/>
        </authorList>
    </citation>
    <scope>NUCLEOTIDE SEQUENCE [LARGE SCALE GENOMIC DNA]</scope>
    <source>
        <strain evidence="2">DSM 18168</strain>
    </source>
</reference>
<evidence type="ECO:0000313" key="2">
    <source>
        <dbReference type="Proteomes" id="UP000242496"/>
    </source>
</evidence>
<organism evidence="1 2">
    <name type="scientific">Xenorhabdus koppenhoeferi</name>
    <dbReference type="NCBI Taxonomy" id="351659"/>
    <lineage>
        <taxon>Bacteria</taxon>
        <taxon>Pseudomonadati</taxon>
        <taxon>Pseudomonadota</taxon>
        <taxon>Gammaproteobacteria</taxon>
        <taxon>Enterobacterales</taxon>
        <taxon>Morganellaceae</taxon>
        <taxon>Xenorhabdus</taxon>
    </lineage>
</organism>
<dbReference type="OrthoDB" id="6457449at2"/>
<dbReference type="Proteomes" id="UP000242496">
    <property type="component" value="Unassembled WGS sequence"/>
</dbReference>
<dbReference type="STRING" id="351659.SAMN05421784_11516"/>
<dbReference type="RefSeq" id="WP_092550591.1">
    <property type="nucleotide sequence ID" value="NZ_CAWRBG010000032.1"/>
</dbReference>
<dbReference type="AlphaFoldDB" id="A0A1I7HLQ3"/>
<evidence type="ECO:0000313" key="1">
    <source>
        <dbReference type="EMBL" id="SFU61356.1"/>
    </source>
</evidence>
<protein>
    <submittedName>
        <fullName evidence="1">Uncharacterized protein</fullName>
    </submittedName>
</protein>
<proteinExistence type="predicted"/>
<keyword evidence="2" id="KW-1185">Reference proteome</keyword>
<sequence length="62" mass="7257">MYELLTIRRDLESLGIKKGNQIIFKCKNIAAEDSENLFSYHIFMKKEESQGVSSIKKLFLMK</sequence>
<dbReference type="EMBL" id="FPBJ01000015">
    <property type="protein sequence ID" value="SFU61356.1"/>
    <property type="molecule type" value="Genomic_DNA"/>
</dbReference>
<gene>
    <name evidence="1" type="ORF">SAMN05421784_11516</name>
</gene>